<accession>A0A2W4LNJ9</accession>
<dbReference type="Proteomes" id="UP000249324">
    <property type="component" value="Unassembled WGS sequence"/>
</dbReference>
<feature type="compositionally biased region" description="Low complexity" evidence="1">
    <location>
        <begin position="42"/>
        <end position="94"/>
    </location>
</feature>
<evidence type="ECO:0000313" key="4">
    <source>
        <dbReference type="Proteomes" id="UP000249324"/>
    </source>
</evidence>
<dbReference type="EMBL" id="QGUI01000173">
    <property type="protein sequence ID" value="PZM99303.1"/>
    <property type="molecule type" value="Genomic_DNA"/>
</dbReference>
<protein>
    <submittedName>
        <fullName evidence="3">Type VII secretion system-associated protein</fullName>
    </submittedName>
</protein>
<reference evidence="2" key="2">
    <citation type="submission" date="2018-05" db="EMBL/GenBank/DDBJ databases">
        <authorList>
            <person name="Moura L."/>
            <person name="Setubal J.C."/>
        </authorList>
    </citation>
    <scope>NUCLEOTIDE SEQUENCE</scope>
    <source>
        <strain evidence="2">ZC4RG45</strain>
    </source>
</reference>
<dbReference type="InterPro" id="IPR047659">
    <property type="entry name" value="T7SS_assoc"/>
</dbReference>
<evidence type="ECO:0000313" key="2">
    <source>
        <dbReference type="EMBL" id="MFO7190849.1"/>
    </source>
</evidence>
<comment type="caution">
    <text evidence="3">The sequence shown here is derived from an EMBL/GenBank/DDBJ whole genome shotgun (WGS) entry which is preliminary data.</text>
</comment>
<dbReference type="AlphaFoldDB" id="A0A2W4LNJ9"/>
<reference evidence="2 4" key="3">
    <citation type="journal article" date="2021" name="BMC Genomics">
        <title>Genome-resolved metagenome and metatranscriptome analyses of thermophilic composting reveal key bacterial players and their metabolic interactions.</title>
        <authorList>
            <person name="Braga L.P.P."/>
            <person name="Pereira R.V."/>
            <person name="Martins L.F."/>
            <person name="Moura L.M.S."/>
            <person name="Sanchez F.B."/>
            <person name="Patane J.S.L."/>
            <person name="da Silva A.M."/>
            <person name="Setubal J.C."/>
        </authorList>
    </citation>
    <scope>NUCLEOTIDE SEQUENCE [LARGE SCALE GENOMIC DNA]</scope>
    <source>
        <strain evidence="2">ZC4RG45</strain>
    </source>
</reference>
<reference evidence="3" key="1">
    <citation type="submission" date="2018-05" db="EMBL/GenBank/DDBJ databases">
        <authorList>
            <person name="Lanie J.A."/>
            <person name="Ng W.-L."/>
            <person name="Kazmierczak K.M."/>
            <person name="Andrzejewski T.M."/>
            <person name="Davidsen T.M."/>
            <person name="Wayne K.J."/>
            <person name="Tettelin H."/>
            <person name="Glass J.I."/>
            <person name="Rusch D."/>
            <person name="Podicherti R."/>
            <person name="Tsui H.-C.T."/>
            <person name="Winkler M.E."/>
        </authorList>
    </citation>
    <scope>NUCLEOTIDE SEQUENCE</scope>
    <source>
        <strain evidence="3">ZC4RG45</strain>
    </source>
</reference>
<name>A0A2W4LNJ9_9PSEU</name>
<dbReference type="NCBIfam" id="NF033532">
    <property type="entry name" value="lone7para_assoc"/>
    <property type="match status" value="1"/>
</dbReference>
<gene>
    <name evidence="2" type="ORF">DIU77_001195</name>
    <name evidence="3" type="ORF">DIU77_06125</name>
</gene>
<dbReference type="EMBL" id="QGUI02000006">
    <property type="protein sequence ID" value="MFO7190849.1"/>
    <property type="molecule type" value="Genomic_DNA"/>
</dbReference>
<reference evidence="2" key="4">
    <citation type="submission" date="2023-08" db="EMBL/GenBank/DDBJ databases">
        <authorList>
            <person name="Guima S.E.S."/>
            <person name="Martins L.F."/>
            <person name="Silva A.M."/>
            <person name="Setubal J.C."/>
        </authorList>
    </citation>
    <scope>NUCLEOTIDE SEQUENCE</scope>
    <source>
        <strain evidence="2">ZC4RG45</strain>
    </source>
</reference>
<feature type="compositionally biased region" description="Basic residues" evidence="1">
    <location>
        <begin position="12"/>
        <end position="30"/>
    </location>
</feature>
<evidence type="ECO:0000313" key="3">
    <source>
        <dbReference type="EMBL" id="PZM99303.1"/>
    </source>
</evidence>
<proteinExistence type="predicted"/>
<organism evidence="3">
    <name type="scientific">Thermocrispum agreste</name>
    <dbReference type="NCBI Taxonomy" id="37925"/>
    <lineage>
        <taxon>Bacteria</taxon>
        <taxon>Bacillati</taxon>
        <taxon>Actinomycetota</taxon>
        <taxon>Actinomycetes</taxon>
        <taxon>Pseudonocardiales</taxon>
        <taxon>Pseudonocardiaceae</taxon>
        <taxon>Thermocrispum</taxon>
    </lineage>
</organism>
<feature type="region of interest" description="Disordered" evidence="1">
    <location>
        <begin position="1"/>
        <end position="172"/>
    </location>
</feature>
<evidence type="ECO:0000256" key="1">
    <source>
        <dbReference type="SAM" id="MobiDB-lite"/>
    </source>
</evidence>
<feature type="compositionally biased region" description="Basic residues" evidence="1">
    <location>
        <begin position="95"/>
        <end position="105"/>
    </location>
</feature>
<dbReference type="STRING" id="1111738.GCA_000427905_00009"/>
<sequence>MTTSPADETRKTSGKATKKTSSRAAARRTRQSSETQADAPTKKASTSRKSAATKKAATTAKPADAEVATSATKTSAAKKPAATKKAAGPATTRKATTRKTSKAKKAAAVAAEDHQAESTKQLQTDAAGSGAEQPATPSAGSEQPGEASPAPGGNASAQSTAGEGGQEFGPDDGVMFLIDKAWRPTEEQPKPPLTAVVGAWRVRRGEPYGKFEPNPIYQPCSPDSPLDPVDDALTRLQRGEANPDELVRALANTLVGIAVDDSGVAVVRRAPDGVPSVLIASSYRVRDTIDVPNWRDVTIEELIEAMPDSGIDLLLNPGAKASMRVSWGAIKSALATAQA</sequence>